<keyword evidence="6 10" id="KW-0407">Ion channel</keyword>
<evidence type="ECO:0000313" key="12">
    <source>
        <dbReference type="Proteomes" id="UP001302696"/>
    </source>
</evidence>
<feature type="binding site" evidence="10">
    <location>
        <position position="74"/>
    </location>
    <ligand>
        <name>Na(+)</name>
        <dbReference type="ChEBI" id="CHEBI:29101"/>
        <note>structural</note>
    </ligand>
</feature>
<comment type="function">
    <text evidence="9 10">Fluoride-specific ion channel. Important for reducing fluoride concentration in the cell, thus reducing its toxicity.</text>
</comment>
<dbReference type="EMBL" id="CP104778">
    <property type="protein sequence ID" value="WPC20842.1"/>
    <property type="molecule type" value="Genomic_DNA"/>
</dbReference>
<evidence type="ECO:0000313" key="11">
    <source>
        <dbReference type="EMBL" id="WPC20842.1"/>
    </source>
</evidence>
<evidence type="ECO:0000256" key="4">
    <source>
        <dbReference type="ARBA" id="ARBA00022989"/>
    </source>
</evidence>
<evidence type="ECO:0000256" key="7">
    <source>
        <dbReference type="ARBA" id="ARBA00035120"/>
    </source>
</evidence>
<proteinExistence type="inferred from homology"/>
<feature type="transmembrane region" description="Helical" evidence="10">
    <location>
        <begin position="98"/>
        <end position="117"/>
    </location>
</feature>
<evidence type="ECO:0000256" key="9">
    <source>
        <dbReference type="ARBA" id="ARBA00049940"/>
    </source>
</evidence>
<evidence type="ECO:0000256" key="2">
    <source>
        <dbReference type="ARBA" id="ARBA00022475"/>
    </source>
</evidence>
<feature type="binding site" evidence="10">
    <location>
        <position position="71"/>
    </location>
    <ligand>
        <name>Na(+)</name>
        <dbReference type="ChEBI" id="CHEBI:29101"/>
        <note>structural</note>
    </ligand>
</feature>
<dbReference type="PANTHER" id="PTHR28259">
    <property type="entry name" value="FLUORIDE EXPORT PROTEIN 1-RELATED"/>
    <property type="match status" value="1"/>
</dbReference>
<dbReference type="InterPro" id="IPR003691">
    <property type="entry name" value="FluC"/>
</dbReference>
<keyword evidence="10" id="KW-0479">Metal-binding</keyword>
<comment type="subcellular location">
    <subcellularLocation>
        <location evidence="1 10">Cell membrane</location>
        <topology evidence="1 10">Multi-pass membrane protein</topology>
    </subcellularLocation>
</comment>
<keyword evidence="10" id="KW-0915">Sodium</keyword>
<reference evidence="12" key="1">
    <citation type="submission" date="2024-06" db="EMBL/GenBank/DDBJ databases">
        <authorList>
            <person name="Chang H.C."/>
            <person name="Mun S.Y."/>
        </authorList>
    </citation>
    <scope>NUCLEOTIDE SEQUENCE [LARGE SCALE GENOMIC DNA]</scope>
    <source>
        <strain evidence="12">KT1</strain>
    </source>
</reference>
<keyword evidence="3 10" id="KW-0812">Transmembrane</keyword>
<dbReference type="PANTHER" id="PTHR28259:SF1">
    <property type="entry name" value="FLUORIDE EXPORT PROTEIN 1-RELATED"/>
    <property type="match status" value="1"/>
</dbReference>
<keyword evidence="12" id="KW-1185">Reference proteome</keyword>
<evidence type="ECO:0000256" key="5">
    <source>
        <dbReference type="ARBA" id="ARBA00023136"/>
    </source>
</evidence>
<dbReference type="NCBIfam" id="TIGR00494">
    <property type="entry name" value="crcB"/>
    <property type="match status" value="1"/>
</dbReference>
<organism evidence="11 12">
    <name type="scientific">Pediococcus inopinatus</name>
    <dbReference type="NCBI Taxonomy" id="114090"/>
    <lineage>
        <taxon>Bacteria</taxon>
        <taxon>Bacillati</taxon>
        <taxon>Bacillota</taxon>
        <taxon>Bacilli</taxon>
        <taxon>Lactobacillales</taxon>
        <taxon>Lactobacillaceae</taxon>
        <taxon>Pediococcus</taxon>
    </lineage>
</organism>
<evidence type="ECO:0000256" key="1">
    <source>
        <dbReference type="ARBA" id="ARBA00004651"/>
    </source>
</evidence>
<evidence type="ECO:0000256" key="6">
    <source>
        <dbReference type="ARBA" id="ARBA00023303"/>
    </source>
</evidence>
<comment type="activity regulation">
    <text evidence="10">Na(+) is not transported, but it plays an essential structural role and its presence is essential for fluoride channel function.</text>
</comment>
<evidence type="ECO:0000256" key="10">
    <source>
        <dbReference type="HAMAP-Rule" id="MF_00454"/>
    </source>
</evidence>
<protein>
    <recommendedName>
        <fullName evidence="10">Fluoride-specific ion channel FluC</fullName>
    </recommendedName>
</protein>
<evidence type="ECO:0000256" key="8">
    <source>
        <dbReference type="ARBA" id="ARBA00035585"/>
    </source>
</evidence>
<dbReference type="Proteomes" id="UP001302696">
    <property type="component" value="Chromosome"/>
</dbReference>
<evidence type="ECO:0000256" key="3">
    <source>
        <dbReference type="ARBA" id="ARBA00022692"/>
    </source>
</evidence>
<gene>
    <name evidence="10 11" type="primary">crcB</name>
    <name evidence="10" type="synonym">fluC</name>
    <name evidence="11" type="ORF">N6G96_05905</name>
</gene>
<feature type="transmembrane region" description="Helical" evidence="10">
    <location>
        <begin position="32"/>
        <end position="56"/>
    </location>
</feature>
<comment type="catalytic activity">
    <reaction evidence="8">
        <text>fluoride(in) = fluoride(out)</text>
        <dbReference type="Rhea" id="RHEA:76159"/>
        <dbReference type="ChEBI" id="CHEBI:17051"/>
    </reaction>
    <physiologicalReaction direction="left-to-right" evidence="8">
        <dbReference type="Rhea" id="RHEA:76160"/>
    </physiologicalReaction>
</comment>
<dbReference type="Pfam" id="PF02537">
    <property type="entry name" value="CRCB"/>
    <property type="match status" value="1"/>
</dbReference>
<feature type="transmembrane region" description="Helical" evidence="10">
    <location>
        <begin position="62"/>
        <end position="86"/>
    </location>
</feature>
<keyword evidence="5 10" id="KW-0472">Membrane</keyword>
<keyword evidence="2 10" id="KW-1003">Cell membrane</keyword>
<keyword evidence="10" id="KW-0813">Transport</keyword>
<accession>A0ABZ0Q1M6</accession>
<keyword evidence="4 10" id="KW-1133">Transmembrane helix</keyword>
<name>A0ABZ0Q1M6_9LACO</name>
<dbReference type="HAMAP" id="MF_00454">
    <property type="entry name" value="FluC"/>
    <property type="match status" value="1"/>
</dbReference>
<keyword evidence="10" id="KW-0406">Ion transport</keyword>
<comment type="similarity">
    <text evidence="7 10">Belongs to the fluoride channel Fluc/FEX (TC 1.A.43) family.</text>
</comment>
<sequence length="119" mass="12936">MVTVSLVGIGASFGAILRYEMTKYIKKRVPSYFPFGTLIINVLACLILGMFATLTLETGNLYALGGVGFCGGLSTFSTLSFETIILIQERRYWIAVEYVLGSLIVGITAISFGAFIFNI</sequence>
<dbReference type="RefSeq" id="WP_057771992.1">
    <property type="nucleotide sequence ID" value="NZ_BBIM01000025.1"/>
</dbReference>